<dbReference type="Gene3D" id="3.40.50.300">
    <property type="entry name" value="P-loop containing nucleotide triphosphate hydrolases"/>
    <property type="match status" value="1"/>
</dbReference>
<accession>A0A8J6LA13</accession>
<dbReference type="InterPro" id="IPR036770">
    <property type="entry name" value="Ankyrin_rpt-contain_sf"/>
</dbReference>
<dbReference type="InterPro" id="IPR001270">
    <property type="entry name" value="ClpA/B"/>
</dbReference>
<proteinExistence type="predicted"/>
<dbReference type="InterPro" id="IPR027417">
    <property type="entry name" value="P-loop_NTPase"/>
</dbReference>
<dbReference type="Gene3D" id="4.10.60.10">
    <property type="entry name" value="Zinc finger, CCHC-type"/>
    <property type="match status" value="1"/>
</dbReference>
<feature type="repeat" description="ANK" evidence="3">
    <location>
        <begin position="641"/>
        <end position="673"/>
    </location>
</feature>
<comment type="caution">
    <text evidence="7">The sequence shown here is derived from an EMBL/GenBank/DDBJ whole genome shotgun (WGS) entry which is preliminary data.</text>
</comment>
<keyword evidence="4" id="KW-0863">Zinc-finger</keyword>
<evidence type="ECO:0000256" key="3">
    <source>
        <dbReference type="PROSITE-ProRule" id="PRU00023"/>
    </source>
</evidence>
<gene>
    <name evidence="7" type="ORF">GEV33_011163</name>
</gene>
<dbReference type="InterPro" id="IPR001878">
    <property type="entry name" value="Znf_CCHC"/>
</dbReference>
<evidence type="ECO:0000313" key="8">
    <source>
        <dbReference type="Proteomes" id="UP000719412"/>
    </source>
</evidence>
<feature type="repeat" description="ANK" evidence="3">
    <location>
        <begin position="710"/>
        <end position="742"/>
    </location>
</feature>
<evidence type="ECO:0000256" key="4">
    <source>
        <dbReference type="PROSITE-ProRule" id="PRU00047"/>
    </source>
</evidence>
<evidence type="ECO:0000256" key="5">
    <source>
        <dbReference type="SAM" id="MobiDB-lite"/>
    </source>
</evidence>
<dbReference type="GO" id="GO:0008270">
    <property type="term" value="F:zinc ion binding"/>
    <property type="evidence" value="ECO:0007669"/>
    <property type="project" value="UniProtKB-KW"/>
</dbReference>
<dbReference type="PANTHER" id="PTHR11638">
    <property type="entry name" value="ATP-DEPENDENT CLP PROTEASE"/>
    <property type="match status" value="1"/>
</dbReference>
<dbReference type="InterPro" id="IPR003959">
    <property type="entry name" value="ATPase_AAA_core"/>
</dbReference>
<dbReference type="GO" id="GO:0003676">
    <property type="term" value="F:nucleic acid binding"/>
    <property type="evidence" value="ECO:0007669"/>
    <property type="project" value="InterPro"/>
</dbReference>
<dbReference type="PROSITE" id="PS50158">
    <property type="entry name" value="ZF_CCHC"/>
    <property type="match status" value="1"/>
</dbReference>
<dbReference type="EMBL" id="JABDTM020026685">
    <property type="protein sequence ID" value="KAH0811628.1"/>
    <property type="molecule type" value="Genomic_DNA"/>
</dbReference>
<dbReference type="PRINTS" id="PR00300">
    <property type="entry name" value="CLPPROTEASEA"/>
</dbReference>
<feature type="compositionally biased region" description="Basic residues" evidence="5">
    <location>
        <begin position="339"/>
        <end position="350"/>
    </location>
</feature>
<dbReference type="InterPro" id="IPR003593">
    <property type="entry name" value="AAA+_ATPase"/>
</dbReference>
<dbReference type="SMART" id="SM00382">
    <property type="entry name" value="AAA"/>
    <property type="match status" value="1"/>
</dbReference>
<dbReference type="PANTHER" id="PTHR11638:SF93">
    <property type="entry name" value="MITOCHONDRIAL DISAGGREGASE"/>
    <property type="match status" value="1"/>
</dbReference>
<keyword evidence="4" id="KW-0862">Zinc</keyword>
<dbReference type="Gene3D" id="1.25.40.20">
    <property type="entry name" value="Ankyrin repeat-containing domain"/>
    <property type="match status" value="1"/>
</dbReference>
<evidence type="ECO:0000313" key="7">
    <source>
        <dbReference type="EMBL" id="KAH0811628.1"/>
    </source>
</evidence>
<dbReference type="PROSITE" id="PS50297">
    <property type="entry name" value="ANK_REP_REGION"/>
    <property type="match status" value="2"/>
</dbReference>
<feature type="region of interest" description="Disordered" evidence="5">
    <location>
        <begin position="1455"/>
        <end position="1481"/>
    </location>
</feature>
<evidence type="ECO:0000259" key="6">
    <source>
        <dbReference type="PROSITE" id="PS50158"/>
    </source>
</evidence>
<keyword evidence="3" id="KW-0040">ANK repeat</keyword>
<dbReference type="Pfam" id="PF14223">
    <property type="entry name" value="Retrotran_gag_2"/>
    <property type="match status" value="1"/>
</dbReference>
<dbReference type="Gene3D" id="1.10.8.60">
    <property type="match status" value="1"/>
</dbReference>
<organism evidence="7 8">
    <name type="scientific">Tenebrio molitor</name>
    <name type="common">Yellow mealworm beetle</name>
    <dbReference type="NCBI Taxonomy" id="7067"/>
    <lineage>
        <taxon>Eukaryota</taxon>
        <taxon>Metazoa</taxon>
        <taxon>Ecdysozoa</taxon>
        <taxon>Arthropoda</taxon>
        <taxon>Hexapoda</taxon>
        <taxon>Insecta</taxon>
        <taxon>Pterygota</taxon>
        <taxon>Neoptera</taxon>
        <taxon>Endopterygota</taxon>
        <taxon>Coleoptera</taxon>
        <taxon>Polyphaga</taxon>
        <taxon>Cucujiformia</taxon>
        <taxon>Tenebrionidae</taxon>
        <taxon>Tenebrio</taxon>
    </lineage>
</organism>
<dbReference type="SMART" id="SM00343">
    <property type="entry name" value="ZnF_C2HC"/>
    <property type="match status" value="2"/>
</dbReference>
<dbReference type="Pfam" id="PF00023">
    <property type="entry name" value="Ank"/>
    <property type="match status" value="1"/>
</dbReference>
<dbReference type="GO" id="GO:0005524">
    <property type="term" value="F:ATP binding"/>
    <property type="evidence" value="ECO:0007669"/>
    <property type="project" value="UniProtKB-KW"/>
</dbReference>
<dbReference type="GO" id="GO:0034605">
    <property type="term" value="P:cellular response to heat"/>
    <property type="evidence" value="ECO:0007669"/>
    <property type="project" value="TreeGrafter"/>
</dbReference>
<dbReference type="Proteomes" id="UP000719412">
    <property type="component" value="Unassembled WGS sequence"/>
</dbReference>
<feature type="domain" description="CCHC-type" evidence="6">
    <location>
        <begin position="218"/>
        <end position="233"/>
    </location>
</feature>
<keyword evidence="4" id="KW-0479">Metal-binding</keyword>
<dbReference type="SUPFAM" id="SSF52540">
    <property type="entry name" value="P-loop containing nucleoside triphosphate hydrolases"/>
    <property type="match status" value="1"/>
</dbReference>
<feature type="region of interest" description="Disordered" evidence="5">
    <location>
        <begin position="1037"/>
        <end position="1067"/>
    </location>
</feature>
<feature type="region of interest" description="Disordered" evidence="5">
    <location>
        <begin position="309"/>
        <end position="365"/>
    </location>
</feature>
<dbReference type="InterPro" id="IPR002110">
    <property type="entry name" value="Ankyrin_rpt"/>
</dbReference>
<dbReference type="PROSITE" id="PS50088">
    <property type="entry name" value="ANK_REPEAT"/>
    <property type="match status" value="2"/>
</dbReference>
<evidence type="ECO:0000256" key="2">
    <source>
        <dbReference type="ARBA" id="ARBA00022840"/>
    </source>
</evidence>
<dbReference type="CDD" id="cd19499">
    <property type="entry name" value="RecA-like_ClpB_Hsp104-like"/>
    <property type="match status" value="1"/>
</dbReference>
<reference evidence="7" key="1">
    <citation type="journal article" date="2020" name="J Insects Food Feed">
        <title>The yellow mealworm (Tenebrio molitor) genome: a resource for the emerging insects as food and feed industry.</title>
        <authorList>
            <person name="Eriksson T."/>
            <person name="Andere A."/>
            <person name="Kelstrup H."/>
            <person name="Emery V."/>
            <person name="Picard C."/>
        </authorList>
    </citation>
    <scope>NUCLEOTIDE SEQUENCE</scope>
    <source>
        <strain evidence="7">Stoneville</strain>
        <tissue evidence="7">Whole head</tissue>
    </source>
</reference>
<dbReference type="Pfam" id="PF10431">
    <property type="entry name" value="ClpB_D2-small"/>
    <property type="match status" value="1"/>
</dbReference>
<evidence type="ECO:0000256" key="1">
    <source>
        <dbReference type="ARBA" id="ARBA00022741"/>
    </source>
</evidence>
<dbReference type="SUPFAM" id="SSF48403">
    <property type="entry name" value="Ankyrin repeat"/>
    <property type="match status" value="1"/>
</dbReference>
<dbReference type="GO" id="GO:0016887">
    <property type="term" value="F:ATP hydrolysis activity"/>
    <property type="evidence" value="ECO:0007669"/>
    <property type="project" value="InterPro"/>
</dbReference>
<dbReference type="InterPro" id="IPR019489">
    <property type="entry name" value="Clp_ATPase_C"/>
</dbReference>
<protein>
    <recommendedName>
        <fullName evidence="6">CCHC-type domain-containing protein</fullName>
    </recommendedName>
</protein>
<dbReference type="Pfam" id="PF12796">
    <property type="entry name" value="Ank_2"/>
    <property type="match status" value="1"/>
</dbReference>
<keyword evidence="2" id="KW-0067">ATP-binding</keyword>
<dbReference type="SMART" id="SM00248">
    <property type="entry name" value="ANK"/>
    <property type="match status" value="2"/>
</dbReference>
<feature type="compositionally biased region" description="Basic residues" evidence="5">
    <location>
        <begin position="1101"/>
        <end position="1118"/>
    </location>
</feature>
<keyword evidence="1" id="KW-0547">Nucleotide-binding</keyword>
<sequence>MALTSEQFEQLIRGLKEAVDDFLATVDFFKTCEGITDNNAVKGLTLLLEGTAHTWWRGIKGSIFTWTEAQTAIRNEFAPSPPAFQVYQQVFATRQDDETPTGLVISEKRALLAQVNPPDTESRQIDFIYGLLRLEIRDRVPRKTIRDFTSLLDAAREVEVVMRERRSETTAETSKKVRVKCSYCGNKGHDITTCRKRERAEKSEKDSKPGEPVKVELRCYGCGKPGVIKRNCPLCSPHQDTTAAQTLAFHALSIEPTDEGNARMPEKRHQPNVMLDHYENLFEEHRATTPILKQADRPLVYTLRPDAGNHAIGAAPLQGEKPNRRKTRNMKPQLPGKPPPRRKPPPARKRSPPEDPHHTSAKPYVVPTHGFEGEVAAIQSCSAPSGHQSSALVASPTSNHFRNFPSTLLSHRPTLALGDIHRDIGIALPQKLPRRTSWMDDHSWLHLDSALGTSNWTLSNSAPETLPRKGLLQVAHNLGRRPKEVIHEALQRGAPEQRLLQVTPTVCYAFAELVFCIYFNFLHQIFRVEIAPQMYNGKEGLLQENARPIVALPLFAPVCVLRNSTVNPTHGETEASAKGVRSSTARATLHGEALWNATPATAEGPLDAKEKRFFRAAQYGILDELKSLLNEKVNVNMKHQLGWTPLMVAAVNNQYEVVKMLLEAGADPNLTEEFISAKRTAKDKGLHPIEVLMMREEEFSSSLNTKVSFRGFTALHYAVLINNFKIVKLLIEKGANPIVENEAGHVPLLYAKEGELKVYLQEQTSKFEEIKKQKELEERRRFPLEERLKKHIVGQEGAITIVAATIRRKENGWGDDEHPLVFLFLGSSGIGKTELAKQMAAYIHKEKSQAFIRLDMSEYQEKHEVAKLIGAPPGYIGHDEGGQLTSRLKQCPNAVVLFDEVDKAHPDVLTVLLQLFDEGRLTDGHGKTIECKDAIFIMTSNLASDEIAQHGLKLRQEIETLRANRLKNDKTDKDISDNITVSRKFKDEVVKPILKRHFKRDEFLGRINEIVYFLPFSRNELLQLVGREMAVWAQRGLTGTGGGRKSDTLPTPPRSQQGSNPRPDGPPMDVVCCCIRVVSSRKGRRERVGVGSRGTYPGAPPHHRKNEKNKPTVKAKEKHKIDLNWDRSVESALADGYDVHYGARSIKYEVERRVVNQLAAAHESGFIGKGSTVQITTVWPENTASPEIKLRVKTSQGSARKAMLLKTLILLKMKDGEDMRDHIRNFFDVVDKLEEMELCIINDLVVILLLYSIPDEYEPFRIAIETQEKLPQLEALKIKLLEEMKFFNPKVQKRNPQNQPVMKLHVEHEKRWCLDSGKENRRIEVGSTKKTEEGRISRSSQTRLVAKGFTQKPGVTTPINPNEKLSKEMCPKTEDEKKAVEKLPYQSLVGSLMYLAVSTRPESAHAVNMLSQFNTNFGEQHWRAAKRVLRYLKNTENLGLMFNKSGQELVGYADADWGAKDDSESNDEDNSEDEIMEEVKV</sequence>
<dbReference type="InterPro" id="IPR050130">
    <property type="entry name" value="ClpA_ClpB"/>
</dbReference>
<feature type="compositionally biased region" description="Acidic residues" evidence="5">
    <location>
        <begin position="1464"/>
        <end position="1481"/>
    </location>
</feature>
<keyword evidence="8" id="KW-1185">Reference proteome</keyword>
<feature type="region of interest" description="Disordered" evidence="5">
    <location>
        <begin position="1084"/>
        <end position="1119"/>
    </location>
</feature>
<dbReference type="GO" id="GO:0005739">
    <property type="term" value="C:mitochondrion"/>
    <property type="evidence" value="ECO:0007669"/>
    <property type="project" value="TreeGrafter"/>
</dbReference>
<reference evidence="7" key="2">
    <citation type="submission" date="2021-08" db="EMBL/GenBank/DDBJ databases">
        <authorList>
            <person name="Eriksson T."/>
        </authorList>
    </citation>
    <scope>NUCLEOTIDE SEQUENCE</scope>
    <source>
        <strain evidence="7">Stoneville</strain>
        <tissue evidence="7">Whole head</tissue>
    </source>
</reference>
<dbReference type="Pfam" id="PF07724">
    <property type="entry name" value="AAA_2"/>
    <property type="match status" value="1"/>
</dbReference>
<name>A0A8J6LA13_TENMO</name>